<dbReference type="Proteomes" id="UP001596207">
    <property type="component" value="Unassembled WGS sequence"/>
</dbReference>
<feature type="region of interest" description="Disordered" evidence="1">
    <location>
        <begin position="69"/>
        <end position="120"/>
    </location>
</feature>
<accession>A0ABW1HJW0</accession>
<sequence length="120" mass="12279">MADQHRGQPGVATRRPVERPSESGRHPAAYAPLNGVAVGLLVLAPGKVTHGNLFLAAIAAGIVVATFGPAPHRARGSEGLSRAPNSDGEVSPVGTDSGSAEPVPTGPSLRPWWRGPVTPR</sequence>
<protein>
    <submittedName>
        <fullName evidence="2">Uncharacterized protein</fullName>
    </submittedName>
</protein>
<evidence type="ECO:0000313" key="3">
    <source>
        <dbReference type="Proteomes" id="UP001596207"/>
    </source>
</evidence>
<reference evidence="3" key="1">
    <citation type="journal article" date="2019" name="Int. J. Syst. Evol. Microbiol.">
        <title>The Global Catalogue of Microorganisms (GCM) 10K type strain sequencing project: providing services to taxonomists for standard genome sequencing and annotation.</title>
        <authorList>
            <consortium name="The Broad Institute Genomics Platform"/>
            <consortium name="The Broad Institute Genome Sequencing Center for Infectious Disease"/>
            <person name="Wu L."/>
            <person name="Ma J."/>
        </authorList>
    </citation>
    <scope>NUCLEOTIDE SEQUENCE [LARGE SCALE GENOMIC DNA]</scope>
    <source>
        <strain evidence="3">CGMCC 4.7173</strain>
    </source>
</reference>
<dbReference type="RefSeq" id="WP_377536287.1">
    <property type="nucleotide sequence ID" value="NZ_JBHSQQ010000010.1"/>
</dbReference>
<evidence type="ECO:0000256" key="1">
    <source>
        <dbReference type="SAM" id="MobiDB-lite"/>
    </source>
</evidence>
<comment type="caution">
    <text evidence="2">The sequence shown here is derived from an EMBL/GenBank/DDBJ whole genome shotgun (WGS) entry which is preliminary data.</text>
</comment>
<proteinExistence type="predicted"/>
<name>A0ABW1HJW0_9ACTN</name>
<feature type="compositionally biased region" description="Basic and acidic residues" evidence="1">
    <location>
        <begin position="15"/>
        <end position="25"/>
    </location>
</feature>
<organism evidence="2 3">
    <name type="scientific">Micromonospora harpali</name>
    <dbReference type="NCBI Taxonomy" id="1490225"/>
    <lineage>
        <taxon>Bacteria</taxon>
        <taxon>Bacillati</taxon>
        <taxon>Actinomycetota</taxon>
        <taxon>Actinomycetes</taxon>
        <taxon>Micromonosporales</taxon>
        <taxon>Micromonosporaceae</taxon>
        <taxon>Micromonospora</taxon>
    </lineage>
</organism>
<dbReference type="EMBL" id="JBHSQQ010000010">
    <property type="protein sequence ID" value="MFC5940574.1"/>
    <property type="molecule type" value="Genomic_DNA"/>
</dbReference>
<keyword evidence="3" id="KW-1185">Reference proteome</keyword>
<gene>
    <name evidence="2" type="ORF">ACFPZ4_03665</name>
</gene>
<evidence type="ECO:0000313" key="2">
    <source>
        <dbReference type="EMBL" id="MFC5940574.1"/>
    </source>
</evidence>
<feature type="region of interest" description="Disordered" evidence="1">
    <location>
        <begin position="1"/>
        <end position="29"/>
    </location>
</feature>